<dbReference type="AlphaFoldDB" id="A0A498HH40"/>
<dbReference type="GO" id="GO:0004857">
    <property type="term" value="F:enzyme inhibitor activity"/>
    <property type="evidence" value="ECO:0007669"/>
    <property type="project" value="InterPro"/>
</dbReference>
<keyword evidence="3" id="KW-1185">Reference proteome</keyword>
<dbReference type="Pfam" id="PF04043">
    <property type="entry name" value="PMEI"/>
    <property type="match status" value="1"/>
</dbReference>
<protein>
    <recommendedName>
        <fullName evidence="1">Pectinesterase inhibitor domain-containing protein</fullName>
    </recommendedName>
</protein>
<proteinExistence type="predicted"/>
<dbReference type="SMART" id="SM00856">
    <property type="entry name" value="PMEI"/>
    <property type="match status" value="1"/>
</dbReference>
<gene>
    <name evidence="2" type="ORF">DVH24_007575</name>
</gene>
<dbReference type="Proteomes" id="UP000290289">
    <property type="component" value="Chromosome 16"/>
</dbReference>
<dbReference type="SUPFAM" id="SSF101148">
    <property type="entry name" value="Plant invertase/pectin methylesterase inhibitor"/>
    <property type="match status" value="1"/>
</dbReference>
<feature type="domain" description="Pectinesterase inhibitor" evidence="1">
    <location>
        <begin position="1"/>
        <end position="112"/>
    </location>
</feature>
<dbReference type="InterPro" id="IPR035513">
    <property type="entry name" value="Invertase/methylesterase_inhib"/>
</dbReference>
<evidence type="ECO:0000313" key="2">
    <source>
        <dbReference type="EMBL" id="RXH70319.1"/>
    </source>
</evidence>
<evidence type="ECO:0000313" key="3">
    <source>
        <dbReference type="Proteomes" id="UP000290289"/>
    </source>
</evidence>
<dbReference type="Gene3D" id="1.20.140.40">
    <property type="entry name" value="Invertase/pectin methylesterase inhibitor family protein"/>
    <property type="match status" value="1"/>
</dbReference>
<dbReference type="NCBIfam" id="TIGR01614">
    <property type="entry name" value="PME_inhib"/>
    <property type="match status" value="1"/>
</dbReference>
<reference evidence="2 3" key="1">
    <citation type="submission" date="2018-10" db="EMBL/GenBank/DDBJ databases">
        <title>A high-quality apple genome assembly.</title>
        <authorList>
            <person name="Hu J."/>
        </authorList>
    </citation>
    <scope>NUCLEOTIDE SEQUENCE [LARGE SCALE GENOMIC DNA]</scope>
    <source>
        <strain evidence="3">cv. HFTH1</strain>
        <tissue evidence="2">Young leaf</tissue>
    </source>
</reference>
<dbReference type="CDD" id="cd15798">
    <property type="entry name" value="PMEI-like_3"/>
    <property type="match status" value="1"/>
</dbReference>
<evidence type="ECO:0000259" key="1">
    <source>
        <dbReference type="SMART" id="SM00856"/>
    </source>
</evidence>
<sequence length="117" mass="12811">MPRAIIRFQHTPPPPLQSDVRTARALNSCVELFQYAVDCFHNALAFMDQLGTPGTPSFHDQIWKTNVQLTAAGTNAQTCQESFDIVKDGPLKTEVSNRVDDLSKLAGNALSLLVKIG</sequence>
<name>A0A498HH40_MALDO</name>
<organism evidence="2 3">
    <name type="scientific">Malus domestica</name>
    <name type="common">Apple</name>
    <name type="synonym">Pyrus malus</name>
    <dbReference type="NCBI Taxonomy" id="3750"/>
    <lineage>
        <taxon>Eukaryota</taxon>
        <taxon>Viridiplantae</taxon>
        <taxon>Streptophyta</taxon>
        <taxon>Embryophyta</taxon>
        <taxon>Tracheophyta</taxon>
        <taxon>Spermatophyta</taxon>
        <taxon>Magnoliopsida</taxon>
        <taxon>eudicotyledons</taxon>
        <taxon>Gunneridae</taxon>
        <taxon>Pentapetalae</taxon>
        <taxon>rosids</taxon>
        <taxon>fabids</taxon>
        <taxon>Rosales</taxon>
        <taxon>Rosaceae</taxon>
        <taxon>Amygdaloideae</taxon>
        <taxon>Maleae</taxon>
        <taxon>Malus</taxon>
    </lineage>
</organism>
<dbReference type="EMBL" id="RDQH01000342">
    <property type="protein sequence ID" value="RXH70319.1"/>
    <property type="molecule type" value="Genomic_DNA"/>
</dbReference>
<comment type="caution">
    <text evidence="2">The sequence shown here is derived from an EMBL/GenBank/DDBJ whole genome shotgun (WGS) entry which is preliminary data.</text>
</comment>
<dbReference type="InterPro" id="IPR006501">
    <property type="entry name" value="Pectinesterase_inhib_dom"/>
</dbReference>
<accession>A0A498HH40</accession>